<dbReference type="Pfam" id="PF00561">
    <property type="entry name" value="Abhydrolase_1"/>
    <property type="match status" value="1"/>
</dbReference>
<dbReference type="PANTHER" id="PTHR32268:SF11">
    <property type="entry name" value="HOMOSERINE O-ACETYLTRANSFERASE"/>
    <property type="match status" value="1"/>
</dbReference>
<keyword evidence="2" id="KW-0486">Methionine biosynthesis</keyword>
<name>A0A495ICL0_9MICO</name>
<comment type="function">
    <text evidence="2">Transfers an acetyl group from acetyl-CoA to L-homoserine, forming acetyl-L-homoserine.</text>
</comment>
<dbReference type="InterPro" id="IPR029058">
    <property type="entry name" value="AB_hydrolase_fold"/>
</dbReference>
<dbReference type="Gene3D" id="3.40.50.1820">
    <property type="entry name" value="alpha/beta hydrolase"/>
    <property type="match status" value="1"/>
</dbReference>
<keyword evidence="2" id="KW-0963">Cytoplasm</keyword>
<dbReference type="GO" id="GO:0005737">
    <property type="term" value="C:cytoplasm"/>
    <property type="evidence" value="ECO:0007669"/>
    <property type="project" value="UniProtKB-SubCell"/>
</dbReference>
<evidence type="ECO:0000256" key="3">
    <source>
        <dbReference type="PIRSR" id="PIRSR000443-1"/>
    </source>
</evidence>
<comment type="pathway">
    <text evidence="2">Amino-acid biosynthesis; L-methionine biosynthesis via de novo pathway; O-acetyl-L-homoserine from L-homoserine: step 1/1.</text>
</comment>
<feature type="compositionally biased region" description="Polar residues" evidence="4">
    <location>
        <begin position="1"/>
        <end position="16"/>
    </location>
</feature>
<evidence type="ECO:0000313" key="7">
    <source>
        <dbReference type="Proteomes" id="UP000280008"/>
    </source>
</evidence>
<dbReference type="HAMAP" id="MF_00296">
    <property type="entry name" value="MetX_acyltransf"/>
    <property type="match status" value="1"/>
</dbReference>
<protein>
    <recommendedName>
        <fullName evidence="2">Homoserine O-acetyltransferase</fullName>
        <shortName evidence="2">HAT</shortName>
        <ecNumber evidence="2">2.3.1.31</ecNumber>
    </recommendedName>
    <alternativeName>
        <fullName evidence="2">Homoserine transacetylase</fullName>
        <shortName evidence="2">HTA</shortName>
    </alternativeName>
</protein>
<dbReference type="EC" id="2.3.1.31" evidence="2"/>
<feature type="active site" evidence="2 3">
    <location>
        <position position="349"/>
    </location>
</feature>
<dbReference type="InterPro" id="IPR000073">
    <property type="entry name" value="AB_hydrolase_1"/>
</dbReference>
<dbReference type="InterPro" id="IPR008220">
    <property type="entry name" value="HAT_MetX-like"/>
</dbReference>
<keyword evidence="2" id="KW-0028">Amino-acid biosynthesis</keyword>
<evidence type="ECO:0000313" key="6">
    <source>
        <dbReference type="EMBL" id="RKR73744.1"/>
    </source>
</evidence>
<comment type="caution">
    <text evidence="2">Lacks conserved residue(s) required for the propagation of feature annotation.</text>
</comment>
<keyword evidence="1 2" id="KW-0808">Transferase</keyword>
<feature type="binding site" evidence="2">
    <location>
        <position position="255"/>
    </location>
    <ligand>
        <name>substrate</name>
    </ligand>
</feature>
<dbReference type="NCBIfam" id="NF001209">
    <property type="entry name" value="PRK00175.1"/>
    <property type="match status" value="1"/>
</dbReference>
<dbReference type="AlphaFoldDB" id="A0A495ICL0"/>
<comment type="caution">
    <text evidence="6">The sequence shown here is derived from an EMBL/GenBank/DDBJ whole genome shotgun (WGS) entry which is preliminary data.</text>
</comment>
<feature type="domain" description="AB hydrolase-1" evidence="5">
    <location>
        <begin position="78"/>
        <end position="367"/>
    </location>
</feature>
<dbReference type="GO" id="GO:0009092">
    <property type="term" value="P:homoserine metabolic process"/>
    <property type="evidence" value="ECO:0007669"/>
    <property type="project" value="TreeGrafter"/>
</dbReference>
<dbReference type="SUPFAM" id="SSF53474">
    <property type="entry name" value="alpha/beta-Hydrolases"/>
    <property type="match status" value="1"/>
</dbReference>
<evidence type="ECO:0000256" key="2">
    <source>
        <dbReference type="HAMAP-Rule" id="MF_00296"/>
    </source>
</evidence>
<dbReference type="Proteomes" id="UP000280008">
    <property type="component" value="Unassembled WGS sequence"/>
</dbReference>
<evidence type="ECO:0000256" key="1">
    <source>
        <dbReference type="ARBA" id="ARBA00022679"/>
    </source>
</evidence>
<dbReference type="RefSeq" id="WP_121368579.1">
    <property type="nucleotide sequence ID" value="NZ_RBKS01000001.1"/>
</dbReference>
<comment type="subcellular location">
    <subcellularLocation>
        <location evidence="2">Cytoplasm</location>
    </subcellularLocation>
</comment>
<reference evidence="6 7" key="1">
    <citation type="submission" date="2018-10" db="EMBL/GenBank/DDBJ databases">
        <title>Sequencing the genomes of 1000 actinobacteria strains.</title>
        <authorList>
            <person name="Klenk H.-P."/>
        </authorList>
    </citation>
    <scope>NUCLEOTIDE SEQUENCE [LARGE SCALE GENOMIC DNA]</scope>
    <source>
        <strain evidence="6 7">DSM 17894</strain>
    </source>
</reference>
<dbReference type="GO" id="GO:0004414">
    <property type="term" value="F:homoserine O-acetyltransferase activity"/>
    <property type="evidence" value="ECO:0007669"/>
    <property type="project" value="UniProtKB-UniRule"/>
</dbReference>
<comment type="similarity">
    <text evidence="2">Belongs to the AB hydrolase superfamily. MetX family.</text>
</comment>
<accession>A0A495ICL0</accession>
<sequence>MDWQTTSEDTVPSSVVTDRARRSMLGKPPATGAWREGDPVGGRRFVTIDDLALESGDVLTKPRIAYETFGERAADDSNVILLLHALTGDSHVIGDASAGHATAGWWTGIVGPGLAVDTDRWFVVAPNMLGGCQGSTGPASLDDSGREWGARFPHLTIRDQVEAQARFADALGIDRFAAVVGGSMGGMHALEWAVTFPDRVERLAALSTTSFTSADQIAQNIVQIEAIHMDPSFSGGDYYDAPDGDGPYRGLALARRMALLSYRSPDELNDRFGRSWQSELSPMVGQGRFAVASYLDFHGNKFTRRFDANSYITLARAMNSHDLGRDRGGVETALQRVTAKSLILGIDSDRLFPPDDQRRIAQSLRPSSRFAPDTDDHRAKTEASGAVMVASEFGHDGFLIENEYVGKYLRALLEA</sequence>
<dbReference type="NCBIfam" id="TIGR01392">
    <property type="entry name" value="homoserO_Ac_trn"/>
    <property type="match status" value="1"/>
</dbReference>
<gene>
    <name evidence="2" type="primary">metXA</name>
    <name evidence="6" type="ORF">C8E83_0840</name>
</gene>
<comment type="subunit">
    <text evidence="2">Homodimer.</text>
</comment>
<feature type="active site" description="Nucleophile" evidence="2 3">
    <location>
        <position position="183"/>
    </location>
</feature>
<dbReference type="OrthoDB" id="9800754at2"/>
<dbReference type="EMBL" id="RBKS01000001">
    <property type="protein sequence ID" value="RKR73744.1"/>
    <property type="molecule type" value="Genomic_DNA"/>
</dbReference>
<proteinExistence type="inferred from homology"/>
<keyword evidence="7" id="KW-1185">Reference proteome</keyword>
<dbReference type="PANTHER" id="PTHR32268">
    <property type="entry name" value="HOMOSERINE O-ACETYLTRANSFERASE"/>
    <property type="match status" value="1"/>
</dbReference>
<feature type="binding site" evidence="2">
    <location>
        <position position="396"/>
    </location>
    <ligand>
        <name>substrate</name>
    </ligand>
</feature>
<dbReference type="GO" id="GO:0009086">
    <property type="term" value="P:methionine biosynthetic process"/>
    <property type="evidence" value="ECO:0007669"/>
    <property type="project" value="UniProtKB-UniRule"/>
</dbReference>
<dbReference type="PIRSF" id="PIRSF000443">
    <property type="entry name" value="Homoser_Ac_trans"/>
    <property type="match status" value="1"/>
</dbReference>
<dbReference type="UniPathway" id="UPA00051">
    <property type="reaction ID" value="UER00074"/>
</dbReference>
<evidence type="ECO:0000256" key="4">
    <source>
        <dbReference type="SAM" id="MobiDB-lite"/>
    </source>
</evidence>
<evidence type="ECO:0000259" key="5">
    <source>
        <dbReference type="Pfam" id="PF00561"/>
    </source>
</evidence>
<feature type="active site" evidence="2 3">
    <location>
        <position position="395"/>
    </location>
</feature>
<keyword evidence="2" id="KW-0012">Acyltransferase</keyword>
<feature type="region of interest" description="Disordered" evidence="4">
    <location>
        <begin position="1"/>
        <end position="38"/>
    </location>
</feature>
<comment type="catalytic activity">
    <reaction evidence="2">
        <text>L-homoserine + acetyl-CoA = O-acetyl-L-homoserine + CoA</text>
        <dbReference type="Rhea" id="RHEA:13701"/>
        <dbReference type="ChEBI" id="CHEBI:57287"/>
        <dbReference type="ChEBI" id="CHEBI:57288"/>
        <dbReference type="ChEBI" id="CHEBI:57476"/>
        <dbReference type="ChEBI" id="CHEBI:57716"/>
        <dbReference type="EC" id="2.3.1.31"/>
    </reaction>
</comment>
<organism evidence="6 7">
    <name type="scientific">Frondihabitans australicus</name>
    <dbReference type="NCBI Taxonomy" id="386892"/>
    <lineage>
        <taxon>Bacteria</taxon>
        <taxon>Bacillati</taxon>
        <taxon>Actinomycetota</taxon>
        <taxon>Actinomycetes</taxon>
        <taxon>Micrococcales</taxon>
        <taxon>Microbacteriaceae</taxon>
        <taxon>Frondihabitans</taxon>
    </lineage>
</organism>